<name>A0ABW1NLG4_9ACTN</name>
<keyword evidence="5" id="KW-0472">Membrane</keyword>
<evidence type="ECO:0000313" key="7">
    <source>
        <dbReference type="EMBL" id="MFC6083733.1"/>
    </source>
</evidence>
<protein>
    <submittedName>
        <fullName evidence="7">Protein kinase</fullName>
    </submittedName>
</protein>
<evidence type="ECO:0000259" key="6">
    <source>
        <dbReference type="PROSITE" id="PS50011"/>
    </source>
</evidence>
<dbReference type="Gene3D" id="3.30.200.20">
    <property type="entry name" value="Phosphorylase Kinase, domain 1"/>
    <property type="match status" value="1"/>
</dbReference>
<feature type="transmembrane region" description="Helical" evidence="5">
    <location>
        <begin position="248"/>
        <end position="269"/>
    </location>
</feature>
<dbReference type="SUPFAM" id="SSF52949">
    <property type="entry name" value="Macro domain-like"/>
    <property type="match status" value="1"/>
</dbReference>
<feature type="transmembrane region" description="Helical" evidence="5">
    <location>
        <begin position="281"/>
        <end position="301"/>
    </location>
</feature>
<dbReference type="SUPFAM" id="SSF56112">
    <property type="entry name" value="Protein kinase-like (PK-like)"/>
    <property type="match status" value="1"/>
</dbReference>
<dbReference type="PROSITE" id="PS50011">
    <property type="entry name" value="PROTEIN_KINASE_DOM"/>
    <property type="match status" value="1"/>
</dbReference>
<reference evidence="8" key="1">
    <citation type="journal article" date="2019" name="Int. J. Syst. Evol. Microbiol.">
        <title>The Global Catalogue of Microorganisms (GCM) 10K type strain sequencing project: providing services to taxonomists for standard genome sequencing and annotation.</title>
        <authorList>
            <consortium name="The Broad Institute Genomics Platform"/>
            <consortium name="The Broad Institute Genome Sequencing Center for Infectious Disease"/>
            <person name="Wu L."/>
            <person name="Ma J."/>
        </authorList>
    </citation>
    <scope>NUCLEOTIDE SEQUENCE [LARGE SCALE GENOMIC DNA]</scope>
    <source>
        <strain evidence="8">JCM 30346</strain>
    </source>
</reference>
<keyword evidence="8" id="KW-1185">Reference proteome</keyword>
<feature type="transmembrane region" description="Helical" evidence="5">
    <location>
        <begin position="218"/>
        <end position="241"/>
    </location>
</feature>
<keyword evidence="5" id="KW-0812">Transmembrane</keyword>
<evidence type="ECO:0000256" key="3">
    <source>
        <dbReference type="ARBA" id="ARBA00022777"/>
    </source>
</evidence>
<dbReference type="CDD" id="cd14014">
    <property type="entry name" value="STKc_PknB_like"/>
    <property type="match status" value="1"/>
</dbReference>
<organism evidence="7 8">
    <name type="scientific">Sphaerisporangium aureirubrum</name>
    <dbReference type="NCBI Taxonomy" id="1544736"/>
    <lineage>
        <taxon>Bacteria</taxon>
        <taxon>Bacillati</taxon>
        <taxon>Actinomycetota</taxon>
        <taxon>Actinomycetes</taxon>
        <taxon>Streptosporangiales</taxon>
        <taxon>Streptosporangiaceae</taxon>
        <taxon>Sphaerisporangium</taxon>
    </lineage>
</organism>
<dbReference type="EMBL" id="JBHSRF010000032">
    <property type="protein sequence ID" value="MFC6083733.1"/>
    <property type="molecule type" value="Genomic_DNA"/>
</dbReference>
<feature type="transmembrane region" description="Helical" evidence="5">
    <location>
        <begin position="78"/>
        <end position="101"/>
    </location>
</feature>
<dbReference type="RefSeq" id="WP_380756028.1">
    <property type="nucleotide sequence ID" value="NZ_JBHSRF010000032.1"/>
</dbReference>
<feature type="domain" description="Protein kinase" evidence="6">
    <location>
        <begin position="337"/>
        <end position="586"/>
    </location>
</feature>
<accession>A0ABW1NLG4</accession>
<dbReference type="PROSITE" id="PS00108">
    <property type="entry name" value="PROTEIN_KINASE_ST"/>
    <property type="match status" value="1"/>
</dbReference>
<proteinExistence type="predicted"/>
<keyword evidence="4" id="KW-0067">ATP-binding</keyword>
<evidence type="ECO:0000313" key="8">
    <source>
        <dbReference type="Proteomes" id="UP001596137"/>
    </source>
</evidence>
<gene>
    <name evidence="7" type="ORF">ACFP1K_21380</name>
</gene>
<dbReference type="Pfam" id="PF00069">
    <property type="entry name" value="Pkinase"/>
    <property type="match status" value="1"/>
</dbReference>
<evidence type="ECO:0000256" key="5">
    <source>
        <dbReference type="SAM" id="Phobius"/>
    </source>
</evidence>
<dbReference type="InterPro" id="IPR000719">
    <property type="entry name" value="Prot_kinase_dom"/>
</dbReference>
<evidence type="ECO:0000256" key="2">
    <source>
        <dbReference type="ARBA" id="ARBA00022741"/>
    </source>
</evidence>
<dbReference type="PANTHER" id="PTHR43289:SF34">
    <property type="entry name" value="SERINE_THREONINE-PROTEIN KINASE YBDM-RELATED"/>
    <property type="match status" value="1"/>
</dbReference>
<keyword evidence="3 7" id="KW-0418">Kinase</keyword>
<keyword evidence="5" id="KW-1133">Transmembrane helix</keyword>
<feature type="transmembrane region" description="Helical" evidence="5">
    <location>
        <begin position="107"/>
        <end position="128"/>
    </location>
</feature>
<dbReference type="GO" id="GO:0016301">
    <property type="term" value="F:kinase activity"/>
    <property type="evidence" value="ECO:0007669"/>
    <property type="project" value="UniProtKB-KW"/>
</dbReference>
<comment type="caution">
    <text evidence="7">The sequence shown here is derived from an EMBL/GenBank/DDBJ whole genome shotgun (WGS) entry which is preliminary data.</text>
</comment>
<evidence type="ECO:0000256" key="4">
    <source>
        <dbReference type="ARBA" id="ARBA00022840"/>
    </source>
</evidence>
<dbReference type="InterPro" id="IPR011009">
    <property type="entry name" value="Kinase-like_dom_sf"/>
</dbReference>
<dbReference type="PANTHER" id="PTHR43289">
    <property type="entry name" value="MITOGEN-ACTIVATED PROTEIN KINASE KINASE KINASE 20-RELATED"/>
    <property type="match status" value="1"/>
</dbReference>
<dbReference type="InterPro" id="IPR043472">
    <property type="entry name" value="Macro_dom-like"/>
</dbReference>
<keyword evidence="1" id="KW-0808">Transferase</keyword>
<dbReference type="Proteomes" id="UP001596137">
    <property type="component" value="Unassembled WGS sequence"/>
</dbReference>
<evidence type="ECO:0000256" key="1">
    <source>
        <dbReference type="ARBA" id="ARBA00022679"/>
    </source>
</evidence>
<dbReference type="InterPro" id="IPR008271">
    <property type="entry name" value="Ser/Thr_kinase_AS"/>
</dbReference>
<feature type="transmembrane region" description="Helical" evidence="5">
    <location>
        <begin position="140"/>
        <end position="159"/>
    </location>
</feature>
<keyword evidence="2" id="KW-0547">Nucleotide-binding</keyword>
<sequence length="586" mass="63442">MRVTLVQGDITEQQVDAVVNANSSPWWRWGGSKRTFIHTCGYQPTFPRILVVATEGDQLRNSAGPTHARHPLIDALSFVWAVVPLISFGLLNSVVFGFAAYRTRSRVMAIAAGCYLAVLAAFVSTAGIRDFGPDDWQNQAALWAWILGPMLGGTLHALIVRKHVFPPKFILLSQNSRPASASGSWSWDPWGGSEPVHSPGEQRPNVAGPTGLAVPLSYIWALVPLLTLGFATCVVIGSAAIRLRSRNLGLAAVGYLILLAVFVVVNAPLDRLPNTDWRAQVYFWTWSLGPWWGGTFHAFVLRQAVFRRRFPIRSGRANPEMSNAPTPTQPIRVLGPYKLIDRIGGGGQGVVYLGLTPSGRRVAVKVLHTRMGTGTAEREGFLREVTAAQRVPPFATVPIIDKGIVGDVAYIVSEYIDGPSLETYIRSGRRMDGDGITRLAISTAAALRGIHSTNIVHRDFKPANVLLAPDGPRVIDFGIAKALDNVTTTIGGVKGTPAYMSPEQVSGHPVGHPSDIFSWASTIYFAATGRPAFDGPTIYAVSHQILSRHPDVSVLPQPLRHAVAASFSKDSRTRPTAAQLMLAITQ</sequence>
<dbReference type="Gene3D" id="1.10.510.10">
    <property type="entry name" value="Transferase(Phosphotransferase) domain 1"/>
    <property type="match status" value="1"/>
</dbReference>